<accession>A0AA38C8D4</accession>
<evidence type="ECO:0000313" key="2">
    <source>
        <dbReference type="EMBL" id="KAH9292559.1"/>
    </source>
</evidence>
<name>A0AA38C8D4_TAXCH</name>
<reference evidence="2 3" key="1">
    <citation type="journal article" date="2021" name="Nat. Plants">
        <title>The Taxus genome provides insights into paclitaxel biosynthesis.</title>
        <authorList>
            <person name="Xiong X."/>
            <person name="Gou J."/>
            <person name="Liao Q."/>
            <person name="Li Y."/>
            <person name="Zhou Q."/>
            <person name="Bi G."/>
            <person name="Li C."/>
            <person name="Du R."/>
            <person name="Wang X."/>
            <person name="Sun T."/>
            <person name="Guo L."/>
            <person name="Liang H."/>
            <person name="Lu P."/>
            <person name="Wu Y."/>
            <person name="Zhang Z."/>
            <person name="Ro D.K."/>
            <person name="Shang Y."/>
            <person name="Huang S."/>
            <person name="Yan J."/>
        </authorList>
    </citation>
    <scope>NUCLEOTIDE SEQUENCE [LARGE SCALE GENOMIC DNA]</scope>
    <source>
        <strain evidence="2">Ta-2019</strain>
    </source>
</reference>
<organism evidence="2 3">
    <name type="scientific">Taxus chinensis</name>
    <name type="common">Chinese yew</name>
    <name type="synonym">Taxus wallichiana var. chinensis</name>
    <dbReference type="NCBI Taxonomy" id="29808"/>
    <lineage>
        <taxon>Eukaryota</taxon>
        <taxon>Viridiplantae</taxon>
        <taxon>Streptophyta</taxon>
        <taxon>Embryophyta</taxon>
        <taxon>Tracheophyta</taxon>
        <taxon>Spermatophyta</taxon>
        <taxon>Pinopsida</taxon>
        <taxon>Pinidae</taxon>
        <taxon>Conifers II</taxon>
        <taxon>Cupressales</taxon>
        <taxon>Taxaceae</taxon>
        <taxon>Taxus</taxon>
    </lineage>
</organism>
<dbReference type="Proteomes" id="UP000824469">
    <property type="component" value="Unassembled WGS sequence"/>
</dbReference>
<comment type="caution">
    <text evidence="2">The sequence shown here is derived from an EMBL/GenBank/DDBJ whole genome shotgun (WGS) entry which is preliminary data.</text>
</comment>
<protein>
    <submittedName>
        <fullName evidence="2">Uncharacterized protein</fullName>
    </submittedName>
</protein>
<keyword evidence="3" id="KW-1185">Reference proteome</keyword>
<sequence length="67" mass="7766">MVPDPLADRVAVVEETKVIDWCDKCFMPHYPCEEDQQEEEEADDDNDDDAFMMEIPTSSPREKNSTK</sequence>
<dbReference type="AlphaFoldDB" id="A0AA38C8D4"/>
<evidence type="ECO:0000313" key="3">
    <source>
        <dbReference type="Proteomes" id="UP000824469"/>
    </source>
</evidence>
<dbReference type="EMBL" id="JAHRHJ020002905">
    <property type="protein sequence ID" value="KAH9292559.1"/>
    <property type="molecule type" value="Genomic_DNA"/>
</dbReference>
<feature type="compositionally biased region" description="Acidic residues" evidence="1">
    <location>
        <begin position="33"/>
        <end position="51"/>
    </location>
</feature>
<feature type="region of interest" description="Disordered" evidence="1">
    <location>
        <begin position="33"/>
        <end position="67"/>
    </location>
</feature>
<feature type="non-terminal residue" evidence="2">
    <location>
        <position position="67"/>
    </location>
</feature>
<evidence type="ECO:0000256" key="1">
    <source>
        <dbReference type="SAM" id="MobiDB-lite"/>
    </source>
</evidence>
<proteinExistence type="predicted"/>
<gene>
    <name evidence="2" type="ORF">KI387_042255</name>
</gene>